<keyword evidence="2" id="KW-1185">Reference proteome</keyword>
<evidence type="ECO:0000313" key="2">
    <source>
        <dbReference type="Proteomes" id="UP001215280"/>
    </source>
</evidence>
<dbReference type="EMBL" id="JARJLG010000066">
    <property type="protein sequence ID" value="KAJ7754648.1"/>
    <property type="molecule type" value="Genomic_DNA"/>
</dbReference>
<protein>
    <submittedName>
        <fullName evidence="1">Uncharacterized protein</fullName>
    </submittedName>
</protein>
<evidence type="ECO:0000313" key="1">
    <source>
        <dbReference type="EMBL" id="KAJ7754648.1"/>
    </source>
</evidence>
<sequence>MSYKEHLADFIQASREALQAILISAQTGETYDVKRETLSFIRGDMAIGSGTASARVSRISTARWARHSAVCLIKRRRCTVETSQIARTSPTVDCRGGNASEDSLSAISAVKTASLGGLRRLSTESTRFHTGLARRRRGPRPIEWGTQMQVKGEKQRERPSSARRGYCGRWGGTRQAELQVGYGNGFAVVHVTPEKEFAEQHWVQGGASIDFFLPARRE</sequence>
<reference evidence="1" key="1">
    <citation type="submission" date="2023-03" db="EMBL/GenBank/DDBJ databases">
        <title>Massive genome expansion in bonnet fungi (Mycena s.s.) driven by repeated elements and novel gene families across ecological guilds.</title>
        <authorList>
            <consortium name="Lawrence Berkeley National Laboratory"/>
            <person name="Harder C.B."/>
            <person name="Miyauchi S."/>
            <person name="Viragh M."/>
            <person name="Kuo A."/>
            <person name="Thoen E."/>
            <person name="Andreopoulos B."/>
            <person name="Lu D."/>
            <person name="Skrede I."/>
            <person name="Drula E."/>
            <person name="Henrissat B."/>
            <person name="Morin E."/>
            <person name="Kohler A."/>
            <person name="Barry K."/>
            <person name="LaButti K."/>
            <person name="Morin E."/>
            <person name="Salamov A."/>
            <person name="Lipzen A."/>
            <person name="Mereny Z."/>
            <person name="Hegedus B."/>
            <person name="Baldrian P."/>
            <person name="Stursova M."/>
            <person name="Weitz H."/>
            <person name="Taylor A."/>
            <person name="Grigoriev I.V."/>
            <person name="Nagy L.G."/>
            <person name="Martin F."/>
            <person name="Kauserud H."/>
        </authorList>
    </citation>
    <scope>NUCLEOTIDE SEQUENCE</scope>
    <source>
        <strain evidence="1">CBHHK188m</strain>
    </source>
</reference>
<dbReference type="AlphaFoldDB" id="A0AAD7NC87"/>
<accession>A0AAD7NC87</accession>
<name>A0AAD7NC87_9AGAR</name>
<gene>
    <name evidence="1" type="ORF">DFH07DRAFT_773637</name>
</gene>
<proteinExistence type="predicted"/>
<dbReference type="Proteomes" id="UP001215280">
    <property type="component" value="Unassembled WGS sequence"/>
</dbReference>
<organism evidence="1 2">
    <name type="scientific">Mycena maculata</name>
    <dbReference type="NCBI Taxonomy" id="230809"/>
    <lineage>
        <taxon>Eukaryota</taxon>
        <taxon>Fungi</taxon>
        <taxon>Dikarya</taxon>
        <taxon>Basidiomycota</taxon>
        <taxon>Agaricomycotina</taxon>
        <taxon>Agaricomycetes</taxon>
        <taxon>Agaricomycetidae</taxon>
        <taxon>Agaricales</taxon>
        <taxon>Marasmiineae</taxon>
        <taxon>Mycenaceae</taxon>
        <taxon>Mycena</taxon>
    </lineage>
</organism>
<comment type="caution">
    <text evidence="1">The sequence shown here is derived from an EMBL/GenBank/DDBJ whole genome shotgun (WGS) entry which is preliminary data.</text>
</comment>